<evidence type="ECO:0000259" key="2">
    <source>
        <dbReference type="Pfam" id="PF06985"/>
    </source>
</evidence>
<evidence type="ECO:0000313" key="3">
    <source>
        <dbReference type="EMBL" id="KAK3490901.1"/>
    </source>
</evidence>
<comment type="caution">
    <text evidence="3">The sequence shown here is derived from an EMBL/GenBank/DDBJ whole genome shotgun (WGS) entry which is preliminary data.</text>
</comment>
<dbReference type="PANTHER" id="PTHR24148">
    <property type="entry name" value="ANKYRIN REPEAT DOMAIN-CONTAINING PROTEIN 39 HOMOLOG-RELATED"/>
    <property type="match status" value="1"/>
</dbReference>
<gene>
    <name evidence="3" type="ORF">B0T23DRAFT_382723</name>
</gene>
<organism evidence="3 4">
    <name type="scientific">Neurospora hispaniola</name>
    <dbReference type="NCBI Taxonomy" id="588809"/>
    <lineage>
        <taxon>Eukaryota</taxon>
        <taxon>Fungi</taxon>
        <taxon>Dikarya</taxon>
        <taxon>Ascomycota</taxon>
        <taxon>Pezizomycotina</taxon>
        <taxon>Sordariomycetes</taxon>
        <taxon>Sordariomycetidae</taxon>
        <taxon>Sordariales</taxon>
        <taxon>Sordariaceae</taxon>
        <taxon>Neurospora</taxon>
    </lineage>
</organism>
<reference evidence="3 4" key="1">
    <citation type="journal article" date="2023" name="Mol. Phylogenet. Evol.">
        <title>Genome-scale phylogeny and comparative genomics of the fungal order Sordariales.</title>
        <authorList>
            <person name="Hensen N."/>
            <person name="Bonometti L."/>
            <person name="Westerberg I."/>
            <person name="Brannstrom I.O."/>
            <person name="Guillou S."/>
            <person name="Cros-Aarteil S."/>
            <person name="Calhoun S."/>
            <person name="Haridas S."/>
            <person name="Kuo A."/>
            <person name="Mondo S."/>
            <person name="Pangilinan J."/>
            <person name="Riley R."/>
            <person name="LaButti K."/>
            <person name="Andreopoulos B."/>
            <person name="Lipzen A."/>
            <person name="Chen C."/>
            <person name="Yan M."/>
            <person name="Daum C."/>
            <person name="Ng V."/>
            <person name="Clum A."/>
            <person name="Steindorff A."/>
            <person name="Ohm R.A."/>
            <person name="Martin F."/>
            <person name="Silar P."/>
            <person name="Natvig D.O."/>
            <person name="Lalanne C."/>
            <person name="Gautier V."/>
            <person name="Ament-Velasquez S.L."/>
            <person name="Kruys A."/>
            <person name="Hutchinson M.I."/>
            <person name="Powell A.J."/>
            <person name="Barry K."/>
            <person name="Miller A.N."/>
            <person name="Grigoriev I.V."/>
            <person name="Debuchy R."/>
            <person name="Gladieux P."/>
            <person name="Hiltunen Thoren M."/>
            <person name="Johannesson H."/>
        </authorList>
    </citation>
    <scope>NUCLEOTIDE SEQUENCE [LARGE SCALE GENOMIC DNA]</scope>
    <source>
        <strain evidence="3 4">FGSC 10403</strain>
    </source>
</reference>
<protein>
    <submittedName>
        <fullName evidence="3">Heterokaryon incompatibility protein-domain-containing protein</fullName>
    </submittedName>
</protein>
<dbReference type="GeneID" id="87874971"/>
<feature type="region of interest" description="Disordered" evidence="1">
    <location>
        <begin position="1"/>
        <end position="40"/>
    </location>
</feature>
<name>A0AAJ0I6J0_9PEZI</name>
<keyword evidence="4" id="KW-1185">Reference proteome</keyword>
<dbReference type="Proteomes" id="UP001285908">
    <property type="component" value="Unassembled WGS sequence"/>
</dbReference>
<accession>A0AAJ0I6J0</accession>
<dbReference type="PANTHER" id="PTHR24148:SF77">
    <property type="entry name" value="HETEROKARYON INCOMPATIBILITY DOMAIN-CONTAINING PROTEIN"/>
    <property type="match status" value="1"/>
</dbReference>
<dbReference type="AlphaFoldDB" id="A0AAJ0I6J0"/>
<sequence length="426" mass="48835">MSPKILSDSESHMNQSLSSPGDTPSSSTDRKVSVFTENYPYEPLPSDRHIRLLRFEPPVSSSTQNIPLISATLQVSWAGPGCRDPSSYQPYKALSYEWGSPPSNPSDARTMLLDNHPIHIRQNLHDALHSILHNHEKLYGTSPFYLWVDALCINQLDDREKGRQVQLMKTIYEAAEMVIVWLGKGTACTDEAMALLKMKEGDLHKYVREGNLSWKERQGLTDLYCDATYWRRVWILQEFALARDYVILCNRAFVTKECFESGLSIAKWWSIRGPRDKSGTEAHTNWPAQDLVYRAPVERMIALGGLLARTPGPTLDNWLDIVCIHGFKATDPRDYVFAILGISRDGDEIVPDYELSTTEVYCMAISTREARSRISYDENFSYRDWADLMGISRDRARKLQQKLEEEEEDMSSLEDQDMWDSDLEFI</sequence>
<feature type="compositionally biased region" description="Low complexity" evidence="1">
    <location>
        <begin position="16"/>
        <end position="27"/>
    </location>
</feature>
<evidence type="ECO:0000256" key="1">
    <source>
        <dbReference type="SAM" id="MobiDB-lite"/>
    </source>
</evidence>
<dbReference type="InterPro" id="IPR010730">
    <property type="entry name" value="HET"/>
</dbReference>
<feature type="region of interest" description="Disordered" evidence="1">
    <location>
        <begin position="405"/>
        <end position="426"/>
    </location>
</feature>
<proteinExistence type="predicted"/>
<dbReference type="Pfam" id="PF06985">
    <property type="entry name" value="HET"/>
    <property type="match status" value="1"/>
</dbReference>
<dbReference type="InterPro" id="IPR052895">
    <property type="entry name" value="HetReg/Transcr_Mod"/>
</dbReference>
<evidence type="ECO:0000313" key="4">
    <source>
        <dbReference type="Proteomes" id="UP001285908"/>
    </source>
</evidence>
<dbReference type="EMBL" id="JAULSX010000005">
    <property type="protein sequence ID" value="KAK3490901.1"/>
    <property type="molecule type" value="Genomic_DNA"/>
</dbReference>
<feature type="domain" description="Heterokaryon incompatibility" evidence="2">
    <location>
        <begin position="91"/>
        <end position="238"/>
    </location>
</feature>
<dbReference type="RefSeq" id="XP_062692084.1">
    <property type="nucleotide sequence ID" value="XM_062837349.1"/>
</dbReference>